<accession>A0A096AWS0</accession>
<sequence>MLKGIAILMMVFLHLFNRVDVVVTQTTPLLYIGSIPLVNILTRACPPVPFFLILSGYGLDYMYAQGRVSFKNQLHRLLKLYITYWLVLFIFVSIGSILRPNVYPGDLYKIIGNITSYNSSYNAVSWFLFPYMLLSLTSIIIFRILDKIKKYFAIILFCFIYLISAYIYSRYIAVKQSYDSVFAHVVVYFELMFSFVIGALLHRQNIKGKLFIRSLKDKNILLIVCLLVLVSLKCFIRTMAFDPFYSFVFIFLFIHLNVKGVFRSFLYFMGKYSMVIWLTHSFFCIHLFPKFIYSFKLPLLIYAALLLVSISVSFPIMKLSQSVAKKLRL</sequence>
<keyword evidence="1" id="KW-1133">Transmembrane helix</keyword>
<dbReference type="EMBL" id="JRNU01000047">
    <property type="protein sequence ID" value="KGF51166.1"/>
    <property type="molecule type" value="Genomic_DNA"/>
</dbReference>
<gene>
    <name evidence="3" type="ORF">HMPREF9302_08365</name>
</gene>
<feature type="transmembrane region" description="Helical" evidence="1">
    <location>
        <begin position="220"/>
        <end position="238"/>
    </location>
</feature>
<proteinExistence type="predicted"/>
<comment type="caution">
    <text evidence="3">The sequence shown here is derived from an EMBL/GenBank/DDBJ whole genome shotgun (WGS) entry which is preliminary data.</text>
</comment>
<feature type="transmembrane region" description="Helical" evidence="1">
    <location>
        <begin position="299"/>
        <end position="319"/>
    </location>
</feature>
<feature type="transmembrane region" description="Helical" evidence="1">
    <location>
        <begin position="181"/>
        <end position="200"/>
    </location>
</feature>
<feature type="transmembrane region" description="Helical" evidence="1">
    <location>
        <begin position="123"/>
        <end position="144"/>
    </location>
</feature>
<keyword evidence="1" id="KW-0812">Transmembrane</keyword>
<dbReference type="OrthoDB" id="9807022at2"/>
<keyword evidence="4" id="KW-1185">Reference proteome</keyword>
<feature type="transmembrane region" description="Helical" evidence="1">
    <location>
        <begin position="244"/>
        <end position="262"/>
    </location>
</feature>
<evidence type="ECO:0000256" key="1">
    <source>
        <dbReference type="SAM" id="Phobius"/>
    </source>
</evidence>
<evidence type="ECO:0000259" key="2">
    <source>
        <dbReference type="Pfam" id="PF01757"/>
    </source>
</evidence>
<reference evidence="3 4" key="1">
    <citation type="submission" date="2014-07" db="EMBL/GenBank/DDBJ databases">
        <authorList>
            <person name="McCorrison J."/>
            <person name="Sanka R."/>
            <person name="Torralba M."/>
            <person name="Gillis M."/>
            <person name="Haft D.H."/>
            <person name="Methe B."/>
            <person name="Sutton G."/>
            <person name="Nelson K.E."/>
        </authorList>
    </citation>
    <scope>NUCLEOTIDE SEQUENCE [LARGE SCALE GENOMIC DNA]</scope>
    <source>
        <strain evidence="3 4">DNF00058</strain>
    </source>
</reference>
<dbReference type="GO" id="GO:0016747">
    <property type="term" value="F:acyltransferase activity, transferring groups other than amino-acyl groups"/>
    <property type="evidence" value="ECO:0007669"/>
    <property type="project" value="InterPro"/>
</dbReference>
<feature type="domain" description="Acyltransferase 3" evidence="2">
    <location>
        <begin position="2"/>
        <end position="317"/>
    </location>
</feature>
<feature type="transmembrane region" description="Helical" evidence="1">
    <location>
        <begin position="274"/>
        <end position="293"/>
    </location>
</feature>
<organism evidence="3 4">
    <name type="scientific">Prevotella amnii DNF00058</name>
    <dbReference type="NCBI Taxonomy" id="1401066"/>
    <lineage>
        <taxon>Bacteria</taxon>
        <taxon>Pseudomonadati</taxon>
        <taxon>Bacteroidota</taxon>
        <taxon>Bacteroidia</taxon>
        <taxon>Bacteroidales</taxon>
        <taxon>Prevotellaceae</taxon>
        <taxon>Prevotella</taxon>
    </lineage>
</organism>
<evidence type="ECO:0000313" key="3">
    <source>
        <dbReference type="EMBL" id="KGF51166.1"/>
    </source>
</evidence>
<protein>
    <submittedName>
        <fullName evidence="3">Membrane protein</fullName>
    </submittedName>
</protein>
<feature type="transmembrane region" description="Helical" evidence="1">
    <location>
        <begin position="80"/>
        <end position="98"/>
    </location>
</feature>
<dbReference type="Pfam" id="PF01757">
    <property type="entry name" value="Acyl_transf_3"/>
    <property type="match status" value="1"/>
</dbReference>
<feature type="transmembrane region" description="Helical" evidence="1">
    <location>
        <begin position="151"/>
        <end position="169"/>
    </location>
</feature>
<dbReference type="InterPro" id="IPR002656">
    <property type="entry name" value="Acyl_transf_3_dom"/>
</dbReference>
<dbReference type="Proteomes" id="UP000029614">
    <property type="component" value="Unassembled WGS sequence"/>
</dbReference>
<name>A0A096AWS0_9BACT</name>
<dbReference type="AlphaFoldDB" id="A0A096AWS0"/>
<keyword evidence="1" id="KW-0472">Membrane</keyword>
<evidence type="ECO:0000313" key="4">
    <source>
        <dbReference type="Proteomes" id="UP000029614"/>
    </source>
</evidence>